<dbReference type="EMBL" id="LHPF02000015">
    <property type="protein sequence ID" value="PSC71400.1"/>
    <property type="molecule type" value="Genomic_DNA"/>
</dbReference>
<keyword evidence="2" id="KW-1185">Reference proteome</keyword>
<organism evidence="1 2">
    <name type="scientific">Micractinium conductrix</name>
    <dbReference type="NCBI Taxonomy" id="554055"/>
    <lineage>
        <taxon>Eukaryota</taxon>
        <taxon>Viridiplantae</taxon>
        <taxon>Chlorophyta</taxon>
        <taxon>core chlorophytes</taxon>
        <taxon>Trebouxiophyceae</taxon>
        <taxon>Chlorellales</taxon>
        <taxon>Chlorellaceae</taxon>
        <taxon>Chlorella clade</taxon>
        <taxon>Micractinium</taxon>
    </lineage>
</organism>
<evidence type="ECO:0000313" key="1">
    <source>
        <dbReference type="EMBL" id="PSC71400.1"/>
    </source>
</evidence>
<dbReference type="Gene3D" id="3.40.50.1000">
    <property type="entry name" value="HAD superfamily/HAD-like"/>
    <property type="match status" value="1"/>
</dbReference>
<reference evidence="1 2" key="1">
    <citation type="journal article" date="2018" name="Plant J.">
        <title>Genome sequences of Chlorella sorokiniana UTEX 1602 and Micractinium conductrix SAG 241.80: implications to maltose excretion by a green alga.</title>
        <authorList>
            <person name="Arriola M.B."/>
            <person name="Velmurugan N."/>
            <person name="Zhang Y."/>
            <person name="Plunkett M.H."/>
            <person name="Hondzo H."/>
            <person name="Barney B.M."/>
        </authorList>
    </citation>
    <scope>NUCLEOTIDE SEQUENCE [LARGE SCALE GENOMIC DNA]</scope>
    <source>
        <strain evidence="1 2">SAG 241.80</strain>
    </source>
</reference>
<dbReference type="AlphaFoldDB" id="A0A2P6VBC9"/>
<sequence length="188" mass="20303">MGHAPAPTGLLARWGGVSLVEQLERGNIDNRQFYELVTEASACACRLPSTSLPAGLRLDYPTFAYLYADIFTPVHSMIAAQQALAAAGVPTYCLSNCSGLHIDDVRQRYPFFSSFTGLVLSYEVRSFKPDPEIYAAAEDITGLSGSDLLFIDDRSENAAAAAARGWKAIHHVSPAGTLAQLRQLDLPL</sequence>
<comment type="caution">
    <text evidence="1">The sequence shown here is derived from an EMBL/GenBank/DDBJ whole genome shotgun (WGS) entry which is preliminary data.</text>
</comment>
<gene>
    <name evidence="1" type="ORF">C2E20_5324</name>
</gene>
<protein>
    <submittedName>
        <fullName evidence="1">Haloacid dehalogenase</fullName>
    </submittedName>
</protein>
<dbReference type="InterPro" id="IPR023214">
    <property type="entry name" value="HAD_sf"/>
</dbReference>
<proteinExistence type="predicted"/>
<dbReference type="Proteomes" id="UP000239649">
    <property type="component" value="Unassembled WGS sequence"/>
</dbReference>
<dbReference type="PANTHER" id="PTHR43611">
    <property type="entry name" value="ALPHA-D-GLUCOSE 1-PHOSPHATE PHOSPHATASE"/>
    <property type="match status" value="1"/>
</dbReference>
<dbReference type="InterPro" id="IPR006439">
    <property type="entry name" value="HAD-SF_hydro_IA"/>
</dbReference>
<dbReference type="PRINTS" id="PR00413">
    <property type="entry name" value="HADHALOGNASE"/>
</dbReference>
<accession>A0A2P6VBC9</accession>
<dbReference type="OrthoDB" id="511382at2759"/>
<evidence type="ECO:0000313" key="2">
    <source>
        <dbReference type="Proteomes" id="UP000239649"/>
    </source>
</evidence>
<dbReference type="InterPro" id="IPR036412">
    <property type="entry name" value="HAD-like_sf"/>
</dbReference>
<dbReference type="Pfam" id="PF00702">
    <property type="entry name" value="Hydrolase"/>
    <property type="match status" value="1"/>
</dbReference>
<dbReference type="NCBIfam" id="TIGR01509">
    <property type="entry name" value="HAD-SF-IA-v3"/>
    <property type="match status" value="1"/>
</dbReference>
<name>A0A2P6VBC9_9CHLO</name>
<dbReference type="SUPFAM" id="SSF56784">
    <property type="entry name" value="HAD-like"/>
    <property type="match status" value="1"/>
</dbReference>
<dbReference type="PANTHER" id="PTHR43611:SF3">
    <property type="entry name" value="FLAVIN MONONUCLEOTIDE HYDROLASE 1, CHLOROPLATIC"/>
    <property type="match status" value="1"/>
</dbReference>